<dbReference type="AlphaFoldDB" id="A0A857J433"/>
<dbReference type="GO" id="GO:0015833">
    <property type="term" value="P:peptide transport"/>
    <property type="evidence" value="ECO:0007669"/>
    <property type="project" value="InterPro"/>
</dbReference>
<evidence type="ECO:0000259" key="6">
    <source>
        <dbReference type="PROSITE" id="PS50893"/>
    </source>
</evidence>
<keyword evidence="5 7" id="KW-0067">ATP-binding</keyword>
<gene>
    <name evidence="7" type="ORF">GT347_07285</name>
</gene>
<dbReference type="InterPro" id="IPR003439">
    <property type="entry name" value="ABC_transporter-like_ATP-bd"/>
</dbReference>
<dbReference type="Gene3D" id="3.40.50.300">
    <property type="entry name" value="P-loop containing nucleotide triphosphate hydrolases"/>
    <property type="match status" value="2"/>
</dbReference>
<evidence type="ECO:0000313" key="7">
    <source>
        <dbReference type="EMBL" id="QHI97811.1"/>
    </source>
</evidence>
<dbReference type="EMBL" id="CP047650">
    <property type="protein sequence ID" value="QHI97811.1"/>
    <property type="molecule type" value="Genomic_DNA"/>
</dbReference>
<proteinExistence type="inferred from homology"/>
<keyword evidence="4" id="KW-0547">Nucleotide-binding</keyword>
<feature type="domain" description="ABC transporter" evidence="6">
    <location>
        <begin position="369"/>
        <end position="617"/>
    </location>
</feature>
<protein>
    <submittedName>
        <fullName evidence="7">Dipeptide ABC transporter ATP-binding protein</fullName>
    </submittedName>
</protein>
<dbReference type="GO" id="GO:0016887">
    <property type="term" value="F:ATP hydrolysis activity"/>
    <property type="evidence" value="ECO:0007669"/>
    <property type="project" value="InterPro"/>
</dbReference>
<name>A0A857J433_9BURK</name>
<dbReference type="CDD" id="cd03257">
    <property type="entry name" value="ABC_NikE_OppD_transporters"/>
    <property type="match status" value="2"/>
</dbReference>
<dbReference type="NCBIfam" id="NF008453">
    <property type="entry name" value="PRK11308.1"/>
    <property type="match status" value="2"/>
</dbReference>
<reference evidence="7 8" key="1">
    <citation type="submission" date="2020-01" db="EMBL/GenBank/DDBJ databases">
        <title>Genome sequencing of strain KACC 21265.</title>
        <authorList>
            <person name="Heo J."/>
            <person name="Kim S.-J."/>
            <person name="Kim J.-S."/>
            <person name="Hong S.-B."/>
            <person name="Kwon S.-W."/>
        </authorList>
    </citation>
    <scope>NUCLEOTIDE SEQUENCE [LARGE SCALE GENOMIC DNA]</scope>
    <source>
        <strain evidence="7 8">KACC 21265</strain>
    </source>
</reference>
<dbReference type="InterPro" id="IPR027417">
    <property type="entry name" value="P-loop_NTPase"/>
</dbReference>
<dbReference type="NCBIfam" id="NF007739">
    <property type="entry name" value="PRK10419.1"/>
    <property type="match status" value="2"/>
</dbReference>
<dbReference type="GO" id="GO:0005524">
    <property type="term" value="F:ATP binding"/>
    <property type="evidence" value="ECO:0007669"/>
    <property type="project" value="UniProtKB-KW"/>
</dbReference>
<organism evidence="7 8">
    <name type="scientific">Xylophilus rhododendri</name>
    <dbReference type="NCBI Taxonomy" id="2697032"/>
    <lineage>
        <taxon>Bacteria</taxon>
        <taxon>Pseudomonadati</taxon>
        <taxon>Pseudomonadota</taxon>
        <taxon>Betaproteobacteria</taxon>
        <taxon>Burkholderiales</taxon>
        <taxon>Xylophilus</taxon>
    </lineage>
</organism>
<dbReference type="SMART" id="SM00382">
    <property type="entry name" value="AAA"/>
    <property type="match status" value="2"/>
</dbReference>
<dbReference type="PANTHER" id="PTHR43776:SF7">
    <property type="entry name" value="D,D-DIPEPTIDE TRANSPORT ATP-BINDING PROTEIN DDPF-RELATED"/>
    <property type="match status" value="1"/>
</dbReference>
<dbReference type="GO" id="GO:0055085">
    <property type="term" value="P:transmembrane transport"/>
    <property type="evidence" value="ECO:0007669"/>
    <property type="project" value="UniProtKB-ARBA"/>
</dbReference>
<dbReference type="Pfam" id="PF08352">
    <property type="entry name" value="oligo_HPY"/>
    <property type="match status" value="2"/>
</dbReference>
<dbReference type="NCBIfam" id="TIGR01727">
    <property type="entry name" value="oligo_HPY"/>
    <property type="match status" value="1"/>
</dbReference>
<evidence type="ECO:0000256" key="2">
    <source>
        <dbReference type="ARBA" id="ARBA00022448"/>
    </source>
</evidence>
<dbReference type="FunFam" id="3.40.50.300:FF:000016">
    <property type="entry name" value="Oligopeptide ABC transporter ATP-binding component"/>
    <property type="match status" value="1"/>
</dbReference>
<dbReference type="SUPFAM" id="SSF52540">
    <property type="entry name" value="P-loop containing nucleoside triphosphate hydrolases"/>
    <property type="match status" value="2"/>
</dbReference>
<dbReference type="PROSITE" id="PS00211">
    <property type="entry name" value="ABC_TRANSPORTER_1"/>
    <property type="match status" value="2"/>
</dbReference>
<keyword evidence="8" id="KW-1185">Reference proteome</keyword>
<dbReference type="KEGG" id="xyk:GT347_07285"/>
<dbReference type="Proteomes" id="UP000464787">
    <property type="component" value="Chromosome"/>
</dbReference>
<accession>A0A857J433</accession>
<keyword evidence="3" id="KW-0472">Membrane</keyword>
<dbReference type="InterPro" id="IPR013563">
    <property type="entry name" value="Oligopep_ABC_C"/>
</dbReference>
<keyword evidence="3" id="KW-1003">Cell membrane</keyword>
<evidence type="ECO:0000256" key="1">
    <source>
        <dbReference type="ARBA" id="ARBA00005417"/>
    </source>
</evidence>
<feature type="domain" description="ABC transporter" evidence="6">
    <location>
        <begin position="7"/>
        <end position="257"/>
    </location>
</feature>
<evidence type="ECO:0000256" key="4">
    <source>
        <dbReference type="ARBA" id="ARBA00022741"/>
    </source>
</evidence>
<dbReference type="InterPro" id="IPR017871">
    <property type="entry name" value="ABC_transporter-like_CS"/>
</dbReference>
<keyword evidence="2" id="KW-0813">Transport</keyword>
<dbReference type="InterPro" id="IPR003593">
    <property type="entry name" value="AAA+_ATPase"/>
</dbReference>
<dbReference type="InterPro" id="IPR050319">
    <property type="entry name" value="ABC_transp_ATP-bind"/>
</dbReference>
<dbReference type="PROSITE" id="PS50893">
    <property type="entry name" value="ABC_TRANSPORTER_2"/>
    <property type="match status" value="2"/>
</dbReference>
<evidence type="ECO:0000256" key="5">
    <source>
        <dbReference type="ARBA" id="ARBA00022840"/>
    </source>
</evidence>
<dbReference type="RefSeq" id="WP_160551328.1">
    <property type="nucleotide sequence ID" value="NZ_CP047650.1"/>
</dbReference>
<sequence length="638" mass="67342">MSAAAVLSVDDLCVAYGGGPSPVRVLRDVSLSIRAGEALGLVGESGSGKSTVAAAILGLLGDGGRVESGRIAFKGQDLATLEETQRRSLRGAAVSIVFQDPFTSLNPGMRVGAQIAEPLMLHRGLDRAAADAEVLRLLAEVQMSDPARVARAYPHELSGGMKQRALIAAALACDPALLILDEPTTALDVTVEAQILALLESLRRTRALAILFISHNLAVVSRLCENISVLYAGEVVEQGATASVLAAPRHPYTKGLLAAMPGTVARGERLSTIAGRLPSPGEAGQGCVFRPRCPFATERCATEAQWLMQGAAGPGHLARCWRADSLAGTGWPRDAVPRATAPLATPGEPAAPLIAAHGLVRTFETLGWLESLHLDWRAGGWPLRQRPRHLRAVDDVSLSIAPGEIVGLVGESGSGKTTLGRCMIDLVTPTSGTLRVAGQDLLSARGARRRALLGRAQIVFQNPDSSLNPRKTVRDILARPLVLFGLAQGAALERRVDELLDMVRLGSHYRTRYPHQMSGGEKQRVGIARALATQPEFIVCDEAVSALDVSVQASVLNLLADLRDTLGVAYLFISHDLSVIGHIADRVAVMHRGRIVEQGPAEQVMNAPMHAYTQGLLASIPRIAGARGGLAVSGTMSA</sequence>
<comment type="similarity">
    <text evidence="1">Belongs to the ABC transporter superfamily.</text>
</comment>
<evidence type="ECO:0000313" key="8">
    <source>
        <dbReference type="Proteomes" id="UP000464787"/>
    </source>
</evidence>
<dbReference type="PANTHER" id="PTHR43776">
    <property type="entry name" value="TRANSPORT ATP-BINDING PROTEIN"/>
    <property type="match status" value="1"/>
</dbReference>
<evidence type="ECO:0000256" key="3">
    <source>
        <dbReference type="ARBA" id="ARBA00022475"/>
    </source>
</evidence>
<dbReference type="Pfam" id="PF00005">
    <property type="entry name" value="ABC_tran"/>
    <property type="match status" value="2"/>
</dbReference>